<evidence type="ECO:0000256" key="1">
    <source>
        <dbReference type="ARBA" id="ARBA00022729"/>
    </source>
</evidence>
<feature type="chain" id="PRO_5009920452" description="Ig-like domain (Group 3)" evidence="2">
    <location>
        <begin position="31"/>
        <end position="937"/>
    </location>
</feature>
<feature type="signal peptide" evidence="2">
    <location>
        <begin position="1"/>
        <end position="30"/>
    </location>
</feature>
<dbReference type="STRING" id="1121331.SAMN02745248_02138"/>
<evidence type="ECO:0000313" key="3">
    <source>
        <dbReference type="EMBL" id="SHK24659.1"/>
    </source>
</evidence>
<dbReference type="AlphaFoldDB" id="A0A1M6QWL8"/>
<dbReference type="Proteomes" id="UP000183952">
    <property type="component" value="Unassembled WGS sequence"/>
</dbReference>
<keyword evidence="1 2" id="KW-0732">Signal</keyword>
<dbReference type="Gene3D" id="2.60.40.1220">
    <property type="match status" value="1"/>
</dbReference>
<evidence type="ECO:0008006" key="5">
    <source>
        <dbReference type="Google" id="ProtNLM"/>
    </source>
</evidence>
<evidence type="ECO:0000313" key="4">
    <source>
        <dbReference type="Proteomes" id="UP000183952"/>
    </source>
</evidence>
<sequence>MNKKSTKVLSSLLATSSVLTTVMGATTVFAEEVDNLYAKAYTATEAAEKTKTQESINVARAAVRELNAALKNNEALRKQLVGGLSGRLDPLQQAQFVAFYDILYKEDKATLKEKLTQKEINEARQYVEAFLGAKENEQYVPAWSTAVDKFQQANVNEATALVKKAIETKAEADVKAARKVVDELLTSTNADAKTAAEGLNIQVAELEKNVSLVSVKPIGVKKMEVKFNKAVDTEKAKITLNRGIIAVNTDKITFSEDKTTAIVETTATMWADTYKVTVAGLTEKALVAEVKVEDEKVAKIEVVTKQAPVVNTAGATDSIKVQYKAVNQYGETKTIDASKMKWTPSLGTAQNDDGKGTFEIINIPQIAGMQRKVIINGVYIDGITPIVVTSEVEVVAKSIVSEVKFGAVTVDKNDSTKRYAALTVLDQYGNNLNDAVEINKHLVFSNSNERLVVASQVQKADDGSLYVELTSGADYKNGGTAIVTLICKNTGKMDKVEVSVAPAAALKSFKMIQPEGIVKAGTNDKDVVIPFEAFDQFGNKLTKFDDLKVMKFTGAYLDEVLTGKDKGKAVLRLGTGVATKLTEGYVSVTATHPAAAIFQNMLIKVEKASEAKALVGLNSKYSKTTVTGQAFAFEAKNFNFQDQYGETISCAKLPEGVSVKAVSYNETGAQVLTDLGNVAVDVTKAGTKTVTFALVKDGKVIAGTEKSETFTIVARDAFESYAIGEIAPLYVGAEGYKVSVPVFGVMKNGAKVQLPAEMLDIAVATVNKKALTIAKPEITKGDVTADDLLVDGKVVETKAVDVTVNVIQANGIISETLKGKLTLTSAAPKASYAEFNANVVDGIYDVEKTGSLSRAEILAAVIDTATVVDQYGVAGSKLMEDATIIVKSIEGGTVTENGKTGMKIVELAAGKTAVIEITAGSVKLDLTIRATGKGITK</sequence>
<organism evidence="3 4">
    <name type="scientific">Hathewaya proteolytica DSM 3090</name>
    <dbReference type="NCBI Taxonomy" id="1121331"/>
    <lineage>
        <taxon>Bacteria</taxon>
        <taxon>Bacillati</taxon>
        <taxon>Bacillota</taxon>
        <taxon>Clostridia</taxon>
        <taxon>Eubacteriales</taxon>
        <taxon>Clostridiaceae</taxon>
        <taxon>Hathewaya</taxon>
    </lineage>
</organism>
<name>A0A1M6QWL8_9CLOT</name>
<keyword evidence="4" id="KW-1185">Reference proteome</keyword>
<dbReference type="RefSeq" id="WP_072904074.1">
    <property type="nucleotide sequence ID" value="NZ_FRAD01000019.1"/>
</dbReference>
<gene>
    <name evidence="3" type="ORF">SAMN02745248_02138</name>
</gene>
<dbReference type="OrthoDB" id="1947249at2"/>
<accession>A0A1M6QWL8</accession>
<evidence type="ECO:0000256" key="2">
    <source>
        <dbReference type="SAM" id="SignalP"/>
    </source>
</evidence>
<dbReference type="InterPro" id="IPR014755">
    <property type="entry name" value="Cu-Rt/internalin_Ig-like"/>
</dbReference>
<proteinExistence type="predicted"/>
<reference evidence="3 4" key="1">
    <citation type="submission" date="2016-11" db="EMBL/GenBank/DDBJ databases">
        <authorList>
            <person name="Jaros S."/>
            <person name="Januszkiewicz K."/>
            <person name="Wedrychowicz H."/>
        </authorList>
    </citation>
    <scope>NUCLEOTIDE SEQUENCE [LARGE SCALE GENOMIC DNA]</scope>
    <source>
        <strain evidence="3 4">DSM 3090</strain>
    </source>
</reference>
<protein>
    <recommendedName>
        <fullName evidence="5">Ig-like domain (Group 3)</fullName>
    </recommendedName>
</protein>
<dbReference type="EMBL" id="FRAD01000019">
    <property type="protein sequence ID" value="SHK24659.1"/>
    <property type="molecule type" value="Genomic_DNA"/>
</dbReference>